<keyword evidence="7" id="KW-0325">Glycoprotein</keyword>
<proteinExistence type="inferred from homology"/>
<comment type="subcellular location">
    <subcellularLocation>
        <location evidence="1">Membrane</location>
        <topology evidence="1">Multi-pass membrane protein</topology>
    </subcellularLocation>
</comment>
<feature type="compositionally biased region" description="Low complexity" evidence="8">
    <location>
        <begin position="662"/>
        <end position="681"/>
    </location>
</feature>
<feature type="compositionally biased region" description="Pro residues" evidence="8">
    <location>
        <begin position="1172"/>
        <end position="1181"/>
    </location>
</feature>
<feature type="transmembrane region" description="Helical" evidence="9">
    <location>
        <begin position="1120"/>
        <end position="1139"/>
    </location>
</feature>
<dbReference type="EMBL" id="JBBJCI010000037">
    <property type="protein sequence ID" value="KAK7250228.1"/>
    <property type="molecule type" value="Genomic_DNA"/>
</dbReference>
<dbReference type="PANTHER" id="PTHR13533:SF1">
    <property type="entry name" value="N-ACETYLNEURAMINATE 9-O-ACETYLTRANSFERASE"/>
    <property type="match status" value="1"/>
</dbReference>
<accession>A0ABR1GB14</accession>
<comment type="caution">
    <text evidence="12">The sequence shown here is derived from an EMBL/GenBank/DDBJ whole genome shotgun (WGS) entry which is preliminary data.</text>
</comment>
<feature type="transmembrane region" description="Helical" evidence="9">
    <location>
        <begin position="887"/>
        <end position="905"/>
    </location>
</feature>
<organism evidence="12 13">
    <name type="scientific">Aureococcus anophagefferens</name>
    <name type="common">Harmful bloom alga</name>
    <dbReference type="NCBI Taxonomy" id="44056"/>
    <lineage>
        <taxon>Eukaryota</taxon>
        <taxon>Sar</taxon>
        <taxon>Stramenopiles</taxon>
        <taxon>Ochrophyta</taxon>
        <taxon>Pelagophyceae</taxon>
        <taxon>Pelagomonadales</taxon>
        <taxon>Pelagomonadaceae</taxon>
        <taxon>Aureococcus</taxon>
    </lineage>
</organism>
<dbReference type="Pfam" id="PF07779">
    <property type="entry name" value="Cas1_AcylT"/>
    <property type="match status" value="1"/>
</dbReference>
<evidence type="ECO:0000256" key="3">
    <source>
        <dbReference type="ARBA" id="ARBA00022679"/>
    </source>
</evidence>
<keyword evidence="4 9" id="KW-0812">Transmembrane</keyword>
<keyword evidence="6 9" id="KW-0472">Membrane</keyword>
<feature type="compositionally biased region" description="Low complexity" evidence="8">
    <location>
        <begin position="109"/>
        <end position="128"/>
    </location>
</feature>
<evidence type="ECO:0000259" key="11">
    <source>
        <dbReference type="Pfam" id="PF07779"/>
    </source>
</evidence>
<feature type="transmembrane region" description="Helical" evidence="9">
    <location>
        <begin position="967"/>
        <end position="986"/>
    </location>
</feature>
<keyword evidence="5 9" id="KW-1133">Transmembrane helix</keyword>
<keyword evidence="3" id="KW-0808">Transferase</keyword>
<dbReference type="InterPro" id="IPR012419">
    <property type="entry name" value="Cas1_AcylTrans_dom"/>
</dbReference>
<keyword evidence="13" id="KW-1185">Reference proteome</keyword>
<feature type="transmembrane region" description="Helical" evidence="9">
    <location>
        <begin position="795"/>
        <end position="813"/>
    </location>
</feature>
<evidence type="ECO:0000256" key="8">
    <source>
        <dbReference type="SAM" id="MobiDB-lite"/>
    </source>
</evidence>
<feature type="region of interest" description="Disordered" evidence="8">
    <location>
        <begin position="108"/>
        <end position="128"/>
    </location>
</feature>
<comment type="similarity">
    <text evidence="2">Belongs to the PC-esterase family. CASD1 subfamily.</text>
</comment>
<dbReference type="PANTHER" id="PTHR13533">
    <property type="entry name" value="N-ACETYLNEURAMINATE 9-O-ACETYLTRANSFERASE"/>
    <property type="match status" value="1"/>
</dbReference>
<feature type="compositionally biased region" description="Low complexity" evidence="8">
    <location>
        <begin position="632"/>
        <end position="655"/>
    </location>
</feature>
<feature type="transmembrane region" description="Helical" evidence="9">
    <location>
        <begin position="700"/>
        <end position="720"/>
    </location>
</feature>
<sequence>MPPASTLLLLACTANALHVLLLAPSPDQAAHSLRSLEYATTRLDVTIVAPRADVARVEAAAAASLGRAAVVAAENADVAALVAAHRAATPRPSAVADGRRWRPVRRVAARAPGPRRSASSRAAPAVVPEANGAADPDREALLQAGAAAAAVAAGGATLETFAARLEAHCAGRPFHVAPDPDAAVAVRAGAGPAAPSRRRLADAHNKPTNPALVDTYYEDPLKDVRSTARASLALTLGFAGTGENVEAYNGADVSRAEAFCLLAATPHVAFVGDSVTRFHYFIFNEWLATGRVDTRLKKLEDSKWADGEGSAHYDEASRWYDPDWSESSTHRQHFIKTHPVPDDARALCGDDLVDDAITTQFWFMLDWKTIEPFARPLFEDTVAPWADLVLANVGWWELKDCPCGDAYGFGDPAGCQGRLAQTLDDYATLLLDRVPAAYLRTSPCCGEYTTETCVDDDEDRDSRRVEAVKGVDHYNFLAGKFVSEKSGPPLPLLDVHGFSNQWNVYARTQDGRHPVAPLYHIWTQLLLSALAVDGRVFPARADGTRRSDAYKAGATRAPAPRPTSAPPTSFAPTSAHCADGAQNVGETDVDCGGTCAPCAVGATCDVAGDCATGTCAAGDGPGDLREAKRCAAARAAPTPRPAAGARAADGAAGAARRPRASPPSSTTTAPAASATAAAPARARARAGRARRPATAARGELAAWVFVAAFCDAVAPSAVLPAGSRLLGENPDLWWFAMALLAVVCFAPPMVRTVGSDAADPALFFNRAQCNEWKGWMQVAFVAYHYANAQGVYVPIRWFVSAYVWLTGFGNARYFWKTSDFSGARFLKMVWRINCFAAPLSLATGTHWIAYYVVALHTVHFALCFAAFGLASACRRCLPGGAGRGRDLLGALPALVLYAAVAAAVWEFGGYDLALRPALSSAFGAPFETYFWYRTRMDYLSSFFGAVFAAALPSVVAVWVVGDRSKTAKGAAAAFAAALAAAGAVAWATHAKPAAYRDVQPYVGTLWVPLYALLRNATPASRNSVSMPLEWVGARSLELYLLQFHLLMNRSAGGVLWLLPDEDWPLCNLALAATLWLVAAHRVFVRTAELRDAAEARPAPTAALLAAAAAVYGAMRALACAGGAVALGAAAVAAFGGYVARACCRRCEPPPPPAYAAVAVTEADDGDGEAPGSPGPPAREMV</sequence>
<evidence type="ECO:0000256" key="9">
    <source>
        <dbReference type="SAM" id="Phobius"/>
    </source>
</evidence>
<feature type="transmembrane region" description="Helical" evidence="9">
    <location>
        <begin position="848"/>
        <end position="867"/>
    </location>
</feature>
<protein>
    <submittedName>
        <fullName evidence="12">N-acetylneuraminate 7-O(Or 9-O)-acetyltransferase</fullName>
    </submittedName>
</protein>
<feature type="region of interest" description="Disordered" evidence="8">
    <location>
        <begin position="631"/>
        <end position="689"/>
    </location>
</feature>
<evidence type="ECO:0000256" key="2">
    <source>
        <dbReference type="ARBA" id="ARBA00010666"/>
    </source>
</evidence>
<dbReference type="Proteomes" id="UP001363151">
    <property type="component" value="Unassembled WGS sequence"/>
</dbReference>
<feature type="region of interest" description="Disordered" evidence="8">
    <location>
        <begin position="1159"/>
        <end position="1181"/>
    </location>
</feature>
<evidence type="ECO:0000256" key="5">
    <source>
        <dbReference type="ARBA" id="ARBA00022989"/>
    </source>
</evidence>
<feature type="transmembrane region" description="Helical" evidence="9">
    <location>
        <begin position="825"/>
        <end position="842"/>
    </location>
</feature>
<evidence type="ECO:0000256" key="4">
    <source>
        <dbReference type="ARBA" id="ARBA00022692"/>
    </source>
</evidence>
<feature type="chain" id="PRO_5046144430" evidence="10">
    <location>
        <begin position="17"/>
        <end position="1181"/>
    </location>
</feature>
<gene>
    <name evidence="12" type="ORF">SO694_0000707</name>
</gene>
<evidence type="ECO:0000313" key="12">
    <source>
        <dbReference type="EMBL" id="KAK7250228.1"/>
    </source>
</evidence>
<evidence type="ECO:0000256" key="7">
    <source>
        <dbReference type="ARBA" id="ARBA00023180"/>
    </source>
</evidence>
<feature type="region of interest" description="Disordered" evidence="8">
    <location>
        <begin position="548"/>
        <end position="571"/>
    </location>
</feature>
<feature type="transmembrane region" description="Helical" evidence="9">
    <location>
        <begin position="938"/>
        <end position="960"/>
    </location>
</feature>
<evidence type="ECO:0000256" key="6">
    <source>
        <dbReference type="ARBA" id="ARBA00023136"/>
    </source>
</evidence>
<feature type="signal peptide" evidence="10">
    <location>
        <begin position="1"/>
        <end position="16"/>
    </location>
</feature>
<evidence type="ECO:0000256" key="10">
    <source>
        <dbReference type="SAM" id="SignalP"/>
    </source>
</evidence>
<reference evidence="12 13" key="1">
    <citation type="submission" date="2024-03" db="EMBL/GenBank/DDBJ databases">
        <title>Aureococcus anophagefferens CCMP1851 and Kratosvirus quantuckense: Draft genome of a second virus-susceptible host strain in the model system.</title>
        <authorList>
            <person name="Chase E."/>
            <person name="Truchon A.R."/>
            <person name="Schepens W."/>
            <person name="Wilhelm S.W."/>
        </authorList>
    </citation>
    <scope>NUCLEOTIDE SEQUENCE [LARGE SCALE GENOMIC DNA]</scope>
    <source>
        <strain evidence="12 13">CCMP1851</strain>
    </source>
</reference>
<evidence type="ECO:0000313" key="13">
    <source>
        <dbReference type="Proteomes" id="UP001363151"/>
    </source>
</evidence>
<evidence type="ECO:0000256" key="1">
    <source>
        <dbReference type="ARBA" id="ARBA00004141"/>
    </source>
</evidence>
<name>A0ABR1GB14_AURAN</name>
<feature type="domain" description="Cas1p 10 TM acyl transferase" evidence="11">
    <location>
        <begin position="758"/>
        <end position="1091"/>
    </location>
</feature>
<keyword evidence="10" id="KW-0732">Signal</keyword>
<feature type="transmembrane region" description="Helical" evidence="9">
    <location>
        <begin position="732"/>
        <end position="750"/>
    </location>
</feature>